<gene>
    <name evidence="2" type="ORF">DDE83_008831</name>
</gene>
<keyword evidence="3" id="KW-1185">Reference proteome</keyword>
<reference evidence="3" key="1">
    <citation type="submission" date="2018-05" db="EMBL/GenBank/DDBJ databases">
        <title>Draft genome sequence of Stemphylium lycopersici strain CIDEFI 213.</title>
        <authorList>
            <person name="Medina R."/>
            <person name="Franco M.E.E."/>
            <person name="Lucentini C.G."/>
            <person name="Saparrat M.C.N."/>
            <person name="Balatti P.A."/>
        </authorList>
    </citation>
    <scope>NUCLEOTIDE SEQUENCE [LARGE SCALE GENOMIC DNA]</scope>
    <source>
        <strain evidence="3">CIDEFI 213</strain>
    </source>
</reference>
<comment type="caution">
    <text evidence="2">The sequence shown here is derived from an EMBL/GenBank/DDBJ whole genome shotgun (WGS) entry which is preliminary data.</text>
</comment>
<evidence type="ECO:0000256" key="1">
    <source>
        <dbReference type="SAM" id="MobiDB-lite"/>
    </source>
</evidence>
<dbReference type="Proteomes" id="UP000249619">
    <property type="component" value="Unassembled WGS sequence"/>
</dbReference>
<protein>
    <submittedName>
        <fullName evidence="2">Uncharacterized protein</fullName>
    </submittedName>
</protein>
<organism evidence="2 3">
    <name type="scientific">Stemphylium lycopersici</name>
    <name type="common">Tomato gray leaf spot disease fungus</name>
    <name type="synonym">Thyrospora lycopersici</name>
    <dbReference type="NCBI Taxonomy" id="183478"/>
    <lineage>
        <taxon>Eukaryota</taxon>
        <taxon>Fungi</taxon>
        <taxon>Dikarya</taxon>
        <taxon>Ascomycota</taxon>
        <taxon>Pezizomycotina</taxon>
        <taxon>Dothideomycetes</taxon>
        <taxon>Pleosporomycetidae</taxon>
        <taxon>Pleosporales</taxon>
        <taxon>Pleosporineae</taxon>
        <taxon>Pleosporaceae</taxon>
        <taxon>Stemphylium</taxon>
    </lineage>
</organism>
<dbReference type="AlphaFoldDB" id="A0A364MSJ3"/>
<proteinExistence type="predicted"/>
<evidence type="ECO:0000313" key="3">
    <source>
        <dbReference type="Proteomes" id="UP000249619"/>
    </source>
</evidence>
<accession>A0A364MSJ3</accession>
<feature type="region of interest" description="Disordered" evidence="1">
    <location>
        <begin position="1"/>
        <end position="22"/>
    </location>
</feature>
<name>A0A364MSJ3_STELY</name>
<dbReference type="EMBL" id="QGDH01000255">
    <property type="protein sequence ID" value="RAR01665.1"/>
    <property type="molecule type" value="Genomic_DNA"/>
</dbReference>
<sequence length="251" mass="26771">MTWERQSVAGRNHTATSQEAYQQARPSIPFKAVGGGAFDLLFELSRVKNRVVDVEVNKEKLQQVRRLFGADVGREQPALRASAILSTKQAQETTMWAKVIKTANGSVENGLDVDEAGFERLVDVMDSQVRAHILRRRGQAMLSALDGAKCGSAPVEYLAQRLEIIEALEDGKTGGIKACGKKSDHSSISGLWRGQDGTFLIDCAVRALDLQGDARRAGGMLVVALCSPAAAGHAGLCGTLPGIRGSALSKA</sequence>
<evidence type="ECO:0000313" key="2">
    <source>
        <dbReference type="EMBL" id="RAR01665.1"/>
    </source>
</evidence>
<feature type="compositionally biased region" description="Polar residues" evidence="1">
    <location>
        <begin position="13"/>
        <end position="22"/>
    </location>
</feature>